<gene>
    <name evidence="2" type="ORF">BaRGS_00032461</name>
</gene>
<evidence type="ECO:0000256" key="1">
    <source>
        <dbReference type="SAM" id="MobiDB-lite"/>
    </source>
</evidence>
<keyword evidence="3" id="KW-1185">Reference proteome</keyword>
<name>A0ABD0JNC2_9CAEN</name>
<protein>
    <submittedName>
        <fullName evidence="2">Uncharacterized protein</fullName>
    </submittedName>
</protein>
<dbReference type="EMBL" id="JACVVK020000380">
    <property type="protein sequence ID" value="KAK7476268.1"/>
    <property type="molecule type" value="Genomic_DNA"/>
</dbReference>
<accession>A0ABD0JNC2</accession>
<proteinExistence type="predicted"/>
<dbReference type="Proteomes" id="UP001519460">
    <property type="component" value="Unassembled WGS sequence"/>
</dbReference>
<sequence>MTRVSSVLPLRFHQLSAPTPISNLCRGEGGGGGSVMRMWDNVFAANHRQVSQQTFPPASLRDRWTIRGAPHGGRNAGQKFQPALGD</sequence>
<dbReference type="AlphaFoldDB" id="A0ABD0JNC2"/>
<evidence type="ECO:0000313" key="3">
    <source>
        <dbReference type="Proteomes" id="UP001519460"/>
    </source>
</evidence>
<feature type="region of interest" description="Disordered" evidence="1">
    <location>
        <begin position="67"/>
        <end position="86"/>
    </location>
</feature>
<reference evidence="2 3" key="1">
    <citation type="journal article" date="2023" name="Sci. Data">
        <title>Genome assembly of the Korean intertidal mud-creeper Batillaria attramentaria.</title>
        <authorList>
            <person name="Patra A.K."/>
            <person name="Ho P.T."/>
            <person name="Jun S."/>
            <person name="Lee S.J."/>
            <person name="Kim Y."/>
            <person name="Won Y.J."/>
        </authorList>
    </citation>
    <scope>NUCLEOTIDE SEQUENCE [LARGE SCALE GENOMIC DNA]</scope>
    <source>
        <strain evidence="2">Wonlab-2016</strain>
    </source>
</reference>
<comment type="caution">
    <text evidence="2">The sequence shown here is derived from an EMBL/GenBank/DDBJ whole genome shotgun (WGS) entry which is preliminary data.</text>
</comment>
<organism evidence="2 3">
    <name type="scientific">Batillaria attramentaria</name>
    <dbReference type="NCBI Taxonomy" id="370345"/>
    <lineage>
        <taxon>Eukaryota</taxon>
        <taxon>Metazoa</taxon>
        <taxon>Spiralia</taxon>
        <taxon>Lophotrochozoa</taxon>
        <taxon>Mollusca</taxon>
        <taxon>Gastropoda</taxon>
        <taxon>Caenogastropoda</taxon>
        <taxon>Sorbeoconcha</taxon>
        <taxon>Cerithioidea</taxon>
        <taxon>Batillariidae</taxon>
        <taxon>Batillaria</taxon>
    </lineage>
</organism>
<evidence type="ECO:0000313" key="2">
    <source>
        <dbReference type="EMBL" id="KAK7476268.1"/>
    </source>
</evidence>